<proteinExistence type="predicted"/>
<dbReference type="AlphaFoldDB" id="A0A1G7H0V7"/>
<name>A0A1G7H0V7_9FLAO</name>
<gene>
    <name evidence="1" type="ORF">SAMN04487992_105192</name>
</gene>
<protein>
    <submittedName>
        <fullName evidence="1">Uncharacterized protein</fullName>
    </submittedName>
</protein>
<dbReference type="RefSeq" id="WP_074538327.1">
    <property type="nucleotide sequence ID" value="NZ_FNBD01000005.1"/>
</dbReference>
<evidence type="ECO:0000313" key="1">
    <source>
        <dbReference type="EMBL" id="SDE93971.1"/>
    </source>
</evidence>
<organism evidence="1 2">
    <name type="scientific">Cellulophaga baltica</name>
    <dbReference type="NCBI Taxonomy" id="76594"/>
    <lineage>
        <taxon>Bacteria</taxon>
        <taxon>Pseudomonadati</taxon>
        <taxon>Bacteroidota</taxon>
        <taxon>Flavobacteriia</taxon>
        <taxon>Flavobacteriales</taxon>
        <taxon>Flavobacteriaceae</taxon>
        <taxon>Cellulophaga</taxon>
    </lineage>
</organism>
<dbReference type="Proteomes" id="UP000182114">
    <property type="component" value="Unassembled WGS sequence"/>
</dbReference>
<accession>A0A1G7H0V7</accession>
<sequence>MNHTIHIKIINSLPFYKAINDRDQWFPRITAEKVNIQEEIKYPDGGSWPIIQIQCINDNSVLELDTVHTRKDTQKKRLVNYDIDNTYLSEFKEIFNLTIRFKETFALGITLNKNSESATCDVSFKNCIKCNATYMAMYAKRSESGRDDDNVLYIHGIWQVKLSEEFEEHLGLK</sequence>
<dbReference type="EMBL" id="FNBD01000005">
    <property type="protein sequence ID" value="SDE93971.1"/>
    <property type="molecule type" value="Genomic_DNA"/>
</dbReference>
<evidence type="ECO:0000313" key="2">
    <source>
        <dbReference type="Proteomes" id="UP000182114"/>
    </source>
</evidence>
<keyword evidence="2" id="KW-1185">Reference proteome</keyword>
<reference evidence="2" key="1">
    <citation type="submission" date="2016-10" db="EMBL/GenBank/DDBJ databases">
        <authorList>
            <person name="Varghese N."/>
            <person name="Submissions S."/>
        </authorList>
    </citation>
    <scope>NUCLEOTIDE SEQUENCE [LARGE SCALE GENOMIC DNA]</scope>
    <source>
        <strain evidence="2">DSM 24729</strain>
    </source>
</reference>